<reference evidence="2 3" key="1">
    <citation type="submission" date="2024-08" db="EMBL/GenBank/DDBJ databases">
        <title>Gnathostoma spinigerum genome.</title>
        <authorList>
            <person name="Gonzalez-Bertolin B."/>
            <person name="Monzon S."/>
            <person name="Zaballos A."/>
            <person name="Jimenez P."/>
            <person name="Dekumyoy P."/>
            <person name="Varona S."/>
            <person name="Cuesta I."/>
            <person name="Sumanam S."/>
            <person name="Adisakwattana P."/>
            <person name="Gasser R.B."/>
            <person name="Hernandez-Gonzalez A."/>
            <person name="Young N.D."/>
            <person name="Perteguer M.J."/>
        </authorList>
    </citation>
    <scope>NUCLEOTIDE SEQUENCE [LARGE SCALE GENOMIC DNA]</scope>
    <source>
        <strain evidence="2">AL3</strain>
        <tissue evidence="2">Liver</tissue>
    </source>
</reference>
<proteinExistence type="predicted"/>
<gene>
    <name evidence="2" type="ORF">AB6A40_000973</name>
</gene>
<sequence length="214" mass="23126">MSLITQPRTYRRRCLEQSCRSRRCSLPNVSAISSVSFVQHSLIPFVRPVRLRSHSANPIPQISTLDLLTPRSARCSLSASGKSSLIQRPKNSLGVPQLTVASQTTICGGTTANSSVPIKLPLDLLHGGVVNVSPSISDSLPAGSYSFDIKRDLSQQSSASSRSKACRRSLNASTSPIMTQRNRSPCRSVLASGSISENVPRSMPLGVPLRFDFY</sequence>
<evidence type="ECO:0000313" key="3">
    <source>
        <dbReference type="Proteomes" id="UP001608902"/>
    </source>
</evidence>
<dbReference type="AlphaFoldDB" id="A0ABD6E355"/>
<name>A0ABD6E355_9BILA</name>
<keyword evidence="3" id="KW-1185">Reference proteome</keyword>
<feature type="region of interest" description="Disordered" evidence="1">
    <location>
        <begin position="156"/>
        <end position="185"/>
    </location>
</feature>
<evidence type="ECO:0000256" key="1">
    <source>
        <dbReference type="SAM" id="MobiDB-lite"/>
    </source>
</evidence>
<organism evidence="2 3">
    <name type="scientific">Gnathostoma spinigerum</name>
    <dbReference type="NCBI Taxonomy" id="75299"/>
    <lineage>
        <taxon>Eukaryota</taxon>
        <taxon>Metazoa</taxon>
        <taxon>Ecdysozoa</taxon>
        <taxon>Nematoda</taxon>
        <taxon>Chromadorea</taxon>
        <taxon>Rhabditida</taxon>
        <taxon>Spirurina</taxon>
        <taxon>Gnathostomatomorpha</taxon>
        <taxon>Gnathostomatoidea</taxon>
        <taxon>Gnathostomatidae</taxon>
        <taxon>Gnathostoma</taxon>
    </lineage>
</organism>
<comment type="caution">
    <text evidence="2">The sequence shown here is derived from an EMBL/GenBank/DDBJ whole genome shotgun (WGS) entry which is preliminary data.</text>
</comment>
<evidence type="ECO:0000313" key="2">
    <source>
        <dbReference type="EMBL" id="MFH4974264.1"/>
    </source>
</evidence>
<accession>A0ABD6E355</accession>
<protein>
    <submittedName>
        <fullName evidence="2">Uncharacterized protein</fullName>
    </submittedName>
</protein>
<dbReference type="Proteomes" id="UP001608902">
    <property type="component" value="Unassembled WGS sequence"/>
</dbReference>
<dbReference type="EMBL" id="JBGFUD010000321">
    <property type="protein sequence ID" value="MFH4974264.1"/>
    <property type="molecule type" value="Genomic_DNA"/>
</dbReference>
<feature type="compositionally biased region" description="Polar residues" evidence="1">
    <location>
        <begin position="171"/>
        <end position="185"/>
    </location>
</feature>